<evidence type="ECO:0000313" key="5">
    <source>
        <dbReference type="Proteomes" id="UP000243686"/>
    </source>
</evidence>
<organism evidence="4 5">
    <name type="scientific">Opisthorchis viverrini</name>
    <name type="common">Southeast Asian liver fluke</name>
    <dbReference type="NCBI Taxonomy" id="6198"/>
    <lineage>
        <taxon>Eukaryota</taxon>
        <taxon>Metazoa</taxon>
        <taxon>Spiralia</taxon>
        <taxon>Lophotrochozoa</taxon>
        <taxon>Platyhelminthes</taxon>
        <taxon>Trematoda</taxon>
        <taxon>Digenea</taxon>
        <taxon>Opisthorchiida</taxon>
        <taxon>Opisthorchiata</taxon>
        <taxon>Opisthorchiidae</taxon>
        <taxon>Opisthorchis</taxon>
    </lineage>
</organism>
<dbReference type="InterPro" id="IPR000198">
    <property type="entry name" value="RhoGAP_dom"/>
</dbReference>
<dbReference type="PANTHER" id="PTHR14130">
    <property type="entry name" value="3BP-1 RELATED RHOGAP"/>
    <property type="match status" value="1"/>
</dbReference>
<sequence length="705" mass="77919">MLLSKLSRIGSQGIRIVLYIFRKEQPSELAKYPEQLECTAEEVRRLASDVTKNLHQHVLFNKHNKKTPEHRLVLGLKEAVEKSGGQGSLFQNVLQETTDVLNTLVTVRGDFETRLEKDIVDSLNKLSEEVCASITKARRNLNKVSNETRLVREQLLKANISGQSRPADVQSNSSGSSTTLNADSDSSRLTALQNQVDEKERELSTCKELLLRELYTFAAQEDTYALLLVKYLQFQEAYLEESLQLLRGRIPELLTSIQNAKPTNVFGCHLTKHLSQTGRQLSYVLETCINRLNTETVLQEEGLFRRSGAHRRMDVLVLLLHFKYMFTVLRCISYSLLTSTLFLYQQSCYLEKKALNLQQADDSLLDACDSMVITGALKQYLSSLPEPLITFTLAKRWAEASKTPGMATVDVVAKCLEDMPADFRLNLAYLCLFLSKVAAFSNVNKMTADNLAIVIGPNLFRLEPNDTLSEKESVNGRPGHSLELFGHSGAGIHLTDILIQNAEKLFAKDKGNLPSLITAHTIGHNRSASATTLSDMKPTKPPESYRKRTESPDGFRPPRPLVIQPHSEANEHENIVVQSSSESIHYAKNVTPGSARKKSAAPRPPVPPPPTSSPNQPAFKPESTAPTITVDPVEAEENSPLTPAGNVLNSSPTIAVTCAGNSVSIPNLGTPKSPQSNGLPVLKEQPKRPPRPASVYQAPCEPHPP</sequence>
<reference evidence="4 5" key="1">
    <citation type="submission" date="2015-03" db="EMBL/GenBank/DDBJ databases">
        <title>Draft genome of the nematode, Opisthorchis viverrini.</title>
        <authorList>
            <person name="Mitreva M."/>
        </authorList>
    </citation>
    <scope>NUCLEOTIDE SEQUENCE [LARGE SCALE GENOMIC DNA]</scope>
    <source>
        <strain evidence="4">Khon Kaen</strain>
    </source>
</reference>
<feature type="region of interest" description="Disordered" evidence="2">
    <location>
        <begin position="161"/>
        <end position="188"/>
    </location>
</feature>
<feature type="region of interest" description="Disordered" evidence="2">
    <location>
        <begin position="527"/>
        <end position="568"/>
    </location>
</feature>
<dbReference type="SMART" id="SM00324">
    <property type="entry name" value="RhoGAP"/>
    <property type="match status" value="1"/>
</dbReference>
<protein>
    <submittedName>
        <fullName evidence="4">RhoGAP domain protein</fullName>
    </submittedName>
</protein>
<feature type="compositionally biased region" description="Basic and acidic residues" evidence="2">
    <location>
        <begin position="537"/>
        <end position="553"/>
    </location>
</feature>
<dbReference type="GO" id="GO:0005096">
    <property type="term" value="F:GTPase activator activity"/>
    <property type="evidence" value="ECO:0007669"/>
    <property type="project" value="UniProtKB-KW"/>
</dbReference>
<dbReference type="PANTHER" id="PTHR14130:SF14">
    <property type="entry name" value="RHO GTPASE-ACTIVATING PROTEIN 92B"/>
    <property type="match status" value="1"/>
</dbReference>
<feature type="compositionally biased region" description="Polar residues" evidence="2">
    <location>
        <begin position="647"/>
        <end position="678"/>
    </location>
</feature>
<dbReference type="PROSITE" id="PS50238">
    <property type="entry name" value="RHOGAP"/>
    <property type="match status" value="1"/>
</dbReference>
<feature type="domain" description="Rho-GAP" evidence="3">
    <location>
        <begin position="268"/>
        <end position="506"/>
    </location>
</feature>
<dbReference type="SUPFAM" id="SSF103657">
    <property type="entry name" value="BAR/IMD domain-like"/>
    <property type="match status" value="1"/>
</dbReference>
<evidence type="ECO:0000259" key="3">
    <source>
        <dbReference type="PROSITE" id="PS50238"/>
    </source>
</evidence>
<dbReference type="Gene3D" id="1.20.1270.60">
    <property type="entry name" value="Arfaptin homology (AH) domain/BAR domain"/>
    <property type="match status" value="1"/>
</dbReference>
<dbReference type="Pfam" id="PF00620">
    <property type="entry name" value="RhoGAP"/>
    <property type="match status" value="1"/>
</dbReference>
<dbReference type="GO" id="GO:0007165">
    <property type="term" value="P:signal transduction"/>
    <property type="evidence" value="ECO:0007669"/>
    <property type="project" value="InterPro"/>
</dbReference>
<evidence type="ECO:0000256" key="2">
    <source>
        <dbReference type="SAM" id="MobiDB-lite"/>
    </source>
</evidence>
<keyword evidence="1" id="KW-0343">GTPase activation</keyword>
<dbReference type="GO" id="GO:0035020">
    <property type="term" value="P:regulation of Rac protein signal transduction"/>
    <property type="evidence" value="ECO:0007669"/>
    <property type="project" value="TreeGrafter"/>
</dbReference>
<dbReference type="SUPFAM" id="SSF48350">
    <property type="entry name" value="GTPase activation domain, GAP"/>
    <property type="match status" value="1"/>
</dbReference>
<dbReference type="Proteomes" id="UP000243686">
    <property type="component" value="Unassembled WGS sequence"/>
</dbReference>
<evidence type="ECO:0000313" key="4">
    <source>
        <dbReference type="EMBL" id="OON14798.1"/>
    </source>
</evidence>
<evidence type="ECO:0000256" key="1">
    <source>
        <dbReference type="ARBA" id="ARBA00022468"/>
    </source>
</evidence>
<dbReference type="AlphaFoldDB" id="A0A1S8WK34"/>
<proteinExistence type="predicted"/>
<dbReference type="Gene3D" id="1.10.555.10">
    <property type="entry name" value="Rho GTPase activation protein"/>
    <property type="match status" value="1"/>
</dbReference>
<name>A0A1S8WK34_OPIVI</name>
<gene>
    <name evidence="4" type="ORF">X801_09401</name>
</gene>
<feature type="compositionally biased region" description="Pro residues" evidence="2">
    <location>
        <begin position="602"/>
        <end position="612"/>
    </location>
</feature>
<feature type="region of interest" description="Disordered" evidence="2">
    <location>
        <begin position="591"/>
        <end position="705"/>
    </location>
</feature>
<feature type="non-terminal residue" evidence="4">
    <location>
        <position position="705"/>
    </location>
</feature>
<accession>A0A1S8WK34</accession>
<keyword evidence="5" id="KW-1185">Reference proteome</keyword>
<dbReference type="EMBL" id="KV906406">
    <property type="protein sequence ID" value="OON14798.1"/>
    <property type="molecule type" value="Genomic_DNA"/>
</dbReference>
<dbReference type="InterPro" id="IPR008936">
    <property type="entry name" value="Rho_GTPase_activation_prot"/>
</dbReference>
<dbReference type="InterPro" id="IPR047165">
    <property type="entry name" value="RHG17/44/SH3BP1-like"/>
</dbReference>
<dbReference type="GO" id="GO:0032956">
    <property type="term" value="P:regulation of actin cytoskeleton organization"/>
    <property type="evidence" value="ECO:0007669"/>
    <property type="project" value="TreeGrafter"/>
</dbReference>
<dbReference type="InterPro" id="IPR027267">
    <property type="entry name" value="AH/BAR_dom_sf"/>
</dbReference>